<dbReference type="InterPro" id="IPR027417">
    <property type="entry name" value="P-loop_NTPase"/>
</dbReference>
<dbReference type="InterPro" id="IPR003439">
    <property type="entry name" value="ABC_transporter-like_ATP-bd"/>
</dbReference>
<dbReference type="SMART" id="SM00382">
    <property type="entry name" value="AAA"/>
    <property type="match status" value="1"/>
</dbReference>
<proteinExistence type="inferred from homology"/>
<evidence type="ECO:0000256" key="5">
    <source>
        <dbReference type="ARBA" id="ARBA00022906"/>
    </source>
</evidence>
<accession>A0A255XX41</accession>
<dbReference type="GO" id="GO:0016887">
    <property type="term" value="F:ATP hydrolysis activity"/>
    <property type="evidence" value="ECO:0007669"/>
    <property type="project" value="InterPro"/>
</dbReference>
<dbReference type="PANTHER" id="PTHR42734:SF5">
    <property type="entry name" value="IRON TRANSPORT SYSTEM ATP-BINDING PROTEIN HI_0361-RELATED"/>
    <property type="match status" value="1"/>
</dbReference>
<dbReference type="PANTHER" id="PTHR42734">
    <property type="entry name" value="METAL TRANSPORT SYSTEM ATP-BINDING PROTEIN TM_0124-RELATED"/>
    <property type="match status" value="1"/>
</dbReference>
<evidence type="ECO:0000256" key="1">
    <source>
        <dbReference type="ARBA" id="ARBA00005417"/>
    </source>
</evidence>
<sequence>MIRLDNLTLTYDRHPAVHHLTGEFRDGSLTAIVGPNGAGKSTLLKAIAGLLPPSSGKVDRRGLRKGDIAYLPQQAEIDRSFPLSVFDMVLMGRWKRLGVFGGAGQADRHAALHALEAVGLAGFERRMIDQLSAGQMQRVLFARLMVQDARVILLDEPFNAIDARTTADLLDLVTRWHGEARTVIAVLHDFDQVRQCFPQTLLMARECLGWGATEAVLTAANLAKARSRSEAWDETAPHCHQAVA</sequence>
<evidence type="ECO:0000313" key="8">
    <source>
        <dbReference type="EMBL" id="OYQ21569.1"/>
    </source>
</evidence>
<keyword evidence="5" id="KW-0864">Zinc transport</keyword>
<comment type="similarity">
    <text evidence="1">Belongs to the ABC transporter superfamily.</text>
</comment>
<reference evidence="8 9" key="1">
    <citation type="submission" date="2017-07" db="EMBL/GenBank/DDBJ databases">
        <title>Elstera cyanobacteriorum sp. nov., a novel bacterium isolated from cyanobacterial aggregates in a eutrophic lake.</title>
        <authorList>
            <person name="Cai H."/>
        </authorList>
    </citation>
    <scope>NUCLEOTIDE SEQUENCE [LARGE SCALE GENOMIC DNA]</scope>
    <source>
        <strain evidence="8 9">TH019</strain>
    </source>
</reference>
<dbReference type="RefSeq" id="WP_094407043.1">
    <property type="nucleotide sequence ID" value="NZ_BMJZ01000010.1"/>
</dbReference>
<keyword evidence="5" id="KW-0862">Zinc</keyword>
<keyword evidence="2" id="KW-0813">Transport</keyword>
<keyword evidence="3" id="KW-0547">Nucleotide-binding</keyword>
<organism evidence="8 9">
    <name type="scientific">Elstera cyanobacteriorum</name>
    <dbReference type="NCBI Taxonomy" id="2022747"/>
    <lineage>
        <taxon>Bacteria</taxon>
        <taxon>Pseudomonadati</taxon>
        <taxon>Pseudomonadota</taxon>
        <taxon>Alphaproteobacteria</taxon>
        <taxon>Rhodospirillales</taxon>
        <taxon>Rhodospirillaceae</taxon>
        <taxon>Elstera</taxon>
    </lineage>
</organism>
<evidence type="ECO:0000256" key="2">
    <source>
        <dbReference type="ARBA" id="ARBA00022448"/>
    </source>
</evidence>
<dbReference type="Gene3D" id="3.40.50.300">
    <property type="entry name" value="P-loop containing nucleotide triphosphate hydrolases"/>
    <property type="match status" value="1"/>
</dbReference>
<dbReference type="Pfam" id="PF00005">
    <property type="entry name" value="ABC_tran"/>
    <property type="match status" value="1"/>
</dbReference>
<dbReference type="PROSITE" id="PS50893">
    <property type="entry name" value="ABC_TRANSPORTER_2"/>
    <property type="match status" value="1"/>
</dbReference>
<protein>
    <submittedName>
        <fullName evidence="8">ABC transporter</fullName>
    </submittedName>
</protein>
<dbReference type="InterPro" id="IPR047748">
    <property type="entry name" value="AztA-like"/>
</dbReference>
<evidence type="ECO:0000256" key="4">
    <source>
        <dbReference type="ARBA" id="ARBA00022840"/>
    </source>
</evidence>
<dbReference type="AlphaFoldDB" id="A0A255XX41"/>
<comment type="caution">
    <text evidence="8">The sequence shown here is derived from an EMBL/GenBank/DDBJ whole genome shotgun (WGS) entry which is preliminary data.</text>
</comment>
<dbReference type="InterPro" id="IPR003593">
    <property type="entry name" value="AAA+_ATPase"/>
</dbReference>
<dbReference type="GO" id="GO:0006829">
    <property type="term" value="P:zinc ion transport"/>
    <property type="evidence" value="ECO:0007669"/>
    <property type="project" value="UniProtKB-KW"/>
</dbReference>
<dbReference type="Proteomes" id="UP000216361">
    <property type="component" value="Unassembled WGS sequence"/>
</dbReference>
<evidence type="ECO:0000256" key="3">
    <source>
        <dbReference type="ARBA" id="ARBA00022741"/>
    </source>
</evidence>
<keyword evidence="9" id="KW-1185">Reference proteome</keyword>
<keyword evidence="4" id="KW-0067">ATP-binding</keyword>
<dbReference type="InterPro" id="IPR050153">
    <property type="entry name" value="Metal_Ion_Import_ABC"/>
</dbReference>
<dbReference type="InterPro" id="IPR017871">
    <property type="entry name" value="ABC_transporter-like_CS"/>
</dbReference>
<dbReference type="GO" id="GO:0005524">
    <property type="term" value="F:ATP binding"/>
    <property type="evidence" value="ECO:0007669"/>
    <property type="project" value="UniProtKB-KW"/>
</dbReference>
<gene>
    <name evidence="8" type="ORF">CHR90_01550</name>
</gene>
<dbReference type="EMBL" id="NOXS01000021">
    <property type="protein sequence ID" value="OYQ21569.1"/>
    <property type="molecule type" value="Genomic_DNA"/>
</dbReference>
<name>A0A255XX41_9PROT</name>
<dbReference type="CDD" id="cd03235">
    <property type="entry name" value="ABC_Metallic_Cations"/>
    <property type="match status" value="1"/>
</dbReference>
<feature type="domain" description="ABC transporter" evidence="7">
    <location>
        <begin position="2"/>
        <end position="230"/>
    </location>
</feature>
<dbReference type="OrthoDB" id="9806726at2"/>
<evidence type="ECO:0000313" key="9">
    <source>
        <dbReference type="Proteomes" id="UP000216361"/>
    </source>
</evidence>
<dbReference type="SUPFAM" id="SSF52540">
    <property type="entry name" value="P-loop containing nucleoside triphosphate hydrolases"/>
    <property type="match status" value="1"/>
</dbReference>
<dbReference type="NCBIfam" id="NF040873">
    <property type="entry name" value="AztA"/>
    <property type="match status" value="1"/>
</dbReference>
<keyword evidence="6" id="KW-0406">Ion transport</keyword>
<evidence type="ECO:0000256" key="6">
    <source>
        <dbReference type="ARBA" id="ARBA00023065"/>
    </source>
</evidence>
<dbReference type="PROSITE" id="PS00211">
    <property type="entry name" value="ABC_TRANSPORTER_1"/>
    <property type="match status" value="1"/>
</dbReference>
<evidence type="ECO:0000259" key="7">
    <source>
        <dbReference type="PROSITE" id="PS50893"/>
    </source>
</evidence>